<feature type="transmembrane region" description="Helical" evidence="1">
    <location>
        <begin position="12"/>
        <end position="35"/>
    </location>
</feature>
<gene>
    <name evidence="2" type="ORF">CH357_18370</name>
</gene>
<feature type="transmembrane region" description="Helical" evidence="1">
    <location>
        <begin position="194"/>
        <end position="217"/>
    </location>
</feature>
<feature type="transmembrane region" description="Helical" evidence="1">
    <location>
        <begin position="108"/>
        <end position="126"/>
    </location>
</feature>
<reference evidence="2 3" key="1">
    <citation type="submission" date="2017-07" db="EMBL/GenBank/DDBJ databases">
        <title>Leptospira spp. isolated from tropical soils.</title>
        <authorList>
            <person name="Thibeaux R."/>
            <person name="Iraola G."/>
            <person name="Ferres I."/>
            <person name="Bierque E."/>
            <person name="Girault D."/>
            <person name="Soupe-Gilbert M.-E."/>
            <person name="Picardeau M."/>
            <person name="Goarant C."/>
        </authorList>
    </citation>
    <scope>NUCLEOTIDE SEQUENCE [LARGE SCALE GENOMIC DNA]</scope>
    <source>
        <strain evidence="2 3">MCA1-C-A1</strain>
    </source>
</reference>
<feature type="transmembrane region" description="Helical" evidence="1">
    <location>
        <begin position="391"/>
        <end position="411"/>
    </location>
</feature>
<feature type="transmembrane region" description="Helical" evidence="1">
    <location>
        <begin position="237"/>
        <end position="258"/>
    </location>
</feature>
<evidence type="ECO:0008006" key="4">
    <source>
        <dbReference type="Google" id="ProtNLM"/>
    </source>
</evidence>
<dbReference type="EMBL" id="NPDN01000012">
    <property type="protein sequence ID" value="PJZ23995.1"/>
    <property type="molecule type" value="Genomic_DNA"/>
</dbReference>
<evidence type="ECO:0000313" key="3">
    <source>
        <dbReference type="Proteomes" id="UP000232196"/>
    </source>
</evidence>
<feature type="transmembrane region" description="Helical" evidence="1">
    <location>
        <begin position="366"/>
        <end position="385"/>
    </location>
</feature>
<dbReference type="Proteomes" id="UP000232196">
    <property type="component" value="Unassembled WGS sequence"/>
</dbReference>
<dbReference type="AlphaFoldDB" id="A0A2M9X8K8"/>
<feature type="transmembrane region" description="Helical" evidence="1">
    <location>
        <begin position="162"/>
        <end position="182"/>
    </location>
</feature>
<sequence length="546" mass="63242">MDFLQGFNTKNRLFYFITAALGLMGFCISLGRVAVDPRLADFFYNSDSLFFSVIYQELFLKSGANFLTSLNGFGWTPALYFFPDLVQYFALRTIFLSMENGGWELTHLSYSAFQWIFLLSGILFLLQKFLKEKISYEKAGLVLAFGFSIGSILILFKQDLFVFLPGFHGGNLAVLCWAWGFFYQWERSNSKKNFALVVGAAFLFSLSDLLFVPYFLIPTLSLHIFDWLLRERSIHRFQKITYIYSPVFLGIVASRVVFQILRKNSFIFFPGTASPKKIGEAIATWNWENFLHSFSYLCRENWIYLVLIILFFGILKFLPKKEEGEDLNKPVYLFLILGILVPFIFLIYGFIFGLTGKSGIQGIDRYFGEILLGFLGIGVLCILRISDIPVLRFGLGVIFSLGTLFGIFSSYSKGLGLTYYPAKVACLDELTDRYHLRRGVASFWYVRPMRIFSKKGLEPDDYLYDLMLFYWQNNLNWFERENPPYTFAIVDGVDEKIVRKKLGEPISISYCDKIPIYIFANPEKSLEFVKENRGKIELWKFSTSRY</sequence>
<feature type="transmembrane region" description="Helical" evidence="1">
    <location>
        <begin position="302"/>
        <end position="319"/>
    </location>
</feature>
<keyword evidence="1" id="KW-0472">Membrane</keyword>
<comment type="caution">
    <text evidence="2">The sequence shown here is derived from an EMBL/GenBank/DDBJ whole genome shotgun (WGS) entry which is preliminary data.</text>
</comment>
<accession>A0A2M9X8K8</accession>
<proteinExistence type="predicted"/>
<feature type="transmembrane region" description="Helical" evidence="1">
    <location>
        <begin position="331"/>
        <end position="354"/>
    </location>
</feature>
<dbReference type="OrthoDB" id="314613at2"/>
<evidence type="ECO:0000256" key="1">
    <source>
        <dbReference type="SAM" id="Phobius"/>
    </source>
</evidence>
<organism evidence="2 3">
    <name type="scientific">Leptospira hartskeerlii</name>
    <dbReference type="NCBI Taxonomy" id="2023177"/>
    <lineage>
        <taxon>Bacteria</taxon>
        <taxon>Pseudomonadati</taxon>
        <taxon>Spirochaetota</taxon>
        <taxon>Spirochaetia</taxon>
        <taxon>Leptospirales</taxon>
        <taxon>Leptospiraceae</taxon>
        <taxon>Leptospira</taxon>
    </lineage>
</organism>
<keyword evidence="1" id="KW-1133">Transmembrane helix</keyword>
<name>A0A2M9X8K8_9LEPT</name>
<evidence type="ECO:0000313" key="2">
    <source>
        <dbReference type="EMBL" id="PJZ23995.1"/>
    </source>
</evidence>
<keyword evidence="3" id="KW-1185">Reference proteome</keyword>
<keyword evidence="1" id="KW-0812">Transmembrane</keyword>
<protein>
    <recommendedName>
        <fullName evidence="4">Glycosyltransferase RgtA/B/C/D-like domain-containing protein</fullName>
    </recommendedName>
</protein>
<feature type="transmembrane region" description="Helical" evidence="1">
    <location>
        <begin position="138"/>
        <end position="156"/>
    </location>
</feature>